<proteinExistence type="predicted"/>
<reference evidence="2 3" key="2">
    <citation type="journal article" date="2017" name="Front. Plant Sci.">
        <title>Gene Classification and Mining of Molecular Markers Useful in Red Clover (Trifolium pratense) Breeding.</title>
        <authorList>
            <person name="Istvanek J."/>
            <person name="Dluhosova J."/>
            <person name="Dluhos P."/>
            <person name="Patkova L."/>
            <person name="Nedelnik J."/>
            <person name="Repkova J."/>
        </authorList>
    </citation>
    <scope>NUCLEOTIDE SEQUENCE [LARGE SCALE GENOMIC DNA]</scope>
    <source>
        <strain evidence="3">cv. Tatra</strain>
        <tissue evidence="2">Young leaves</tissue>
    </source>
</reference>
<evidence type="ECO:0000313" key="2">
    <source>
        <dbReference type="EMBL" id="PNX82941.1"/>
    </source>
</evidence>
<comment type="caution">
    <text evidence="2">The sequence shown here is derived from an EMBL/GenBank/DDBJ whole genome shotgun (WGS) entry which is preliminary data.</text>
</comment>
<dbReference type="EMBL" id="ASHM01043010">
    <property type="protein sequence ID" value="PNX82941.1"/>
    <property type="molecule type" value="Genomic_DNA"/>
</dbReference>
<feature type="transmembrane region" description="Helical" evidence="1">
    <location>
        <begin position="12"/>
        <end position="32"/>
    </location>
</feature>
<dbReference type="STRING" id="57577.A0A2K3LWM6"/>
<dbReference type="AlphaFoldDB" id="A0A2K3LWM6"/>
<organism evidence="2 3">
    <name type="scientific">Trifolium pratense</name>
    <name type="common">Red clover</name>
    <dbReference type="NCBI Taxonomy" id="57577"/>
    <lineage>
        <taxon>Eukaryota</taxon>
        <taxon>Viridiplantae</taxon>
        <taxon>Streptophyta</taxon>
        <taxon>Embryophyta</taxon>
        <taxon>Tracheophyta</taxon>
        <taxon>Spermatophyta</taxon>
        <taxon>Magnoliopsida</taxon>
        <taxon>eudicotyledons</taxon>
        <taxon>Gunneridae</taxon>
        <taxon>Pentapetalae</taxon>
        <taxon>rosids</taxon>
        <taxon>fabids</taxon>
        <taxon>Fabales</taxon>
        <taxon>Fabaceae</taxon>
        <taxon>Papilionoideae</taxon>
        <taxon>50 kb inversion clade</taxon>
        <taxon>NPAAA clade</taxon>
        <taxon>Hologalegina</taxon>
        <taxon>IRL clade</taxon>
        <taxon>Trifolieae</taxon>
        <taxon>Trifolium</taxon>
    </lineage>
</organism>
<evidence type="ECO:0000256" key="1">
    <source>
        <dbReference type="SAM" id="Phobius"/>
    </source>
</evidence>
<sequence>MKEVICNSLKGAIPVVLMVLSQVGYAAVNIMYKLAINDGMSMRVAAAYRLSFAAAFTIPLALIFDRKLRIRIRTPMHQMSL</sequence>
<accession>A0A2K3LWM6</accession>
<name>A0A2K3LWM6_TRIPR</name>
<dbReference type="ExpressionAtlas" id="A0A2K3LWM6">
    <property type="expression patterns" value="baseline"/>
</dbReference>
<feature type="transmembrane region" description="Helical" evidence="1">
    <location>
        <begin position="44"/>
        <end position="64"/>
    </location>
</feature>
<evidence type="ECO:0000313" key="3">
    <source>
        <dbReference type="Proteomes" id="UP000236291"/>
    </source>
</evidence>
<reference evidence="2 3" key="1">
    <citation type="journal article" date="2014" name="Am. J. Bot.">
        <title>Genome assembly and annotation for red clover (Trifolium pratense; Fabaceae).</title>
        <authorList>
            <person name="Istvanek J."/>
            <person name="Jaros M."/>
            <person name="Krenek A."/>
            <person name="Repkova J."/>
        </authorList>
    </citation>
    <scope>NUCLEOTIDE SEQUENCE [LARGE SCALE GENOMIC DNA]</scope>
    <source>
        <strain evidence="3">cv. Tatra</strain>
        <tissue evidence="2">Young leaves</tissue>
    </source>
</reference>
<protein>
    <submittedName>
        <fullName evidence="2">Auxin-induced protein 5ng4-like</fullName>
    </submittedName>
</protein>
<keyword evidence="1" id="KW-0812">Transmembrane</keyword>
<gene>
    <name evidence="2" type="ORF">L195_g038978</name>
</gene>
<keyword evidence="1" id="KW-1133">Transmembrane helix</keyword>
<keyword evidence="1" id="KW-0472">Membrane</keyword>
<dbReference type="Proteomes" id="UP000236291">
    <property type="component" value="Unassembled WGS sequence"/>
</dbReference>